<evidence type="ECO:0000313" key="1">
    <source>
        <dbReference type="EMBL" id="MCB2410782.1"/>
    </source>
</evidence>
<dbReference type="Proteomes" id="UP001165296">
    <property type="component" value="Unassembled WGS sequence"/>
</dbReference>
<proteinExistence type="predicted"/>
<name>A0ABS8AY90_9BACT</name>
<dbReference type="RefSeq" id="WP_226180018.1">
    <property type="nucleotide sequence ID" value="NZ_JAJADR010000011.1"/>
</dbReference>
<accession>A0ABS8AY90</accession>
<protein>
    <recommendedName>
        <fullName evidence="3">DUF1801 domain-containing protein</fullName>
    </recommendedName>
</protein>
<keyword evidence="2" id="KW-1185">Reference proteome</keyword>
<reference evidence="1" key="1">
    <citation type="submission" date="2021-10" db="EMBL/GenBank/DDBJ databases">
        <authorList>
            <person name="Dean J.D."/>
            <person name="Kim M.K."/>
            <person name="Newey C.N."/>
            <person name="Stoker T.S."/>
            <person name="Thompson D.W."/>
            <person name="Grose J.H."/>
        </authorList>
    </citation>
    <scope>NUCLEOTIDE SEQUENCE</scope>
    <source>
        <strain evidence="1">BT178</strain>
    </source>
</reference>
<evidence type="ECO:0000313" key="2">
    <source>
        <dbReference type="Proteomes" id="UP001165296"/>
    </source>
</evidence>
<gene>
    <name evidence="1" type="ORF">LGH74_22530</name>
</gene>
<dbReference type="EMBL" id="JAJADR010000011">
    <property type="protein sequence ID" value="MCB2410782.1"/>
    <property type="molecule type" value="Genomic_DNA"/>
</dbReference>
<evidence type="ECO:0008006" key="3">
    <source>
        <dbReference type="Google" id="ProtNLM"/>
    </source>
</evidence>
<comment type="caution">
    <text evidence="1">The sequence shown here is derived from an EMBL/GenBank/DDBJ whole genome shotgun (WGS) entry which is preliminary data.</text>
</comment>
<organism evidence="1 2">
    <name type="scientific">Hymenobacter lucidus</name>
    <dbReference type="NCBI Taxonomy" id="2880930"/>
    <lineage>
        <taxon>Bacteria</taxon>
        <taxon>Pseudomonadati</taxon>
        <taxon>Bacteroidota</taxon>
        <taxon>Cytophagia</taxon>
        <taxon>Cytophagales</taxon>
        <taxon>Hymenobacteraceae</taxon>
        <taxon>Hymenobacter</taxon>
    </lineage>
</organism>
<sequence length="142" mass="16045">MRKLLQLKRTRSQARLNQKIRDELATQLQLVGTLSSGCQQITQAQLQEYLPLLMTYGPRKVRGWQDEEHQGAALSLTFHSGHQLVLLVFCPPTDAAPWYADTKLFVYKGRQLSTYLACHHTQLNAALHQSLHVLEPATLALA</sequence>